<dbReference type="SUPFAM" id="SSF51351">
    <property type="entry name" value="Triosephosphate isomerase (TIM)"/>
    <property type="match status" value="1"/>
</dbReference>
<dbReference type="InterPro" id="IPR035990">
    <property type="entry name" value="TIM_sf"/>
</dbReference>
<keyword evidence="4" id="KW-0324">Glycolysis</keyword>
<protein>
    <recommendedName>
        <fullName evidence="4">Triosephosphate isomerase</fullName>
        <ecNumber evidence="4">5.3.1.1</ecNumber>
    </recommendedName>
</protein>
<dbReference type="PANTHER" id="PTHR21139:SF42">
    <property type="entry name" value="TRIOSEPHOSPHATE ISOMERASE"/>
    <property type="match status" value="1"/>
</dbReference>
<comment type="catalytic activity">
    <reaction evidence="4">
        <text>D-glyceraldehyde 3-phosphate = dihydroxyacetone phosphate</text>
        <dbReference type="Rhea" id="RHEA:18585"/>
        <dbReference type="ChEBI" id="CHEBI:57642"/>
        <dbReference type="ChEBI" id="CHEBI:59776"/>
        <dbReference type="EC" id="5.3.1.1"/>
    </reaction>
</comment>
<dbReference type="PANTHER" id="PTHR21139">
    <property type="entry name" value="TRIOSEPHOSPHATE ISOMERASE"/>
    <property type="match status" value="1"/>
</dbReference>
<keyword evidence="4" id="KW-0312">Gluconeogenesis</keyword>
<dbReference type="InterPro" id="IPR000652">
    <property type="entry name" value="Triosephosphate_isomerase"/>
</dbReference>
<dbReference type="Pfam" id="PF00121">
    <property type="entry name" value="TIM"/>
    <property type="match status" value="1"/>
</dbReference>
<comment type="subunit">
    <text evidence="2">Homodimer.</text>
</comment>
<accession>A0A151JP16</accession>
<dbReference type="GO" id="GO:0006096">
    <property type="term" value="P:glycolytic process"/>
    <property type="evidence" value="ECO:0007669"/>
    <property type="project" value="UniProtKB-UniPathway"/>
</dbReference>
<dbReference type="GO" id="GO:0019563">
    <property type="term" value="P:glycerol catabolic process"/>
    <property type="evidence" value="ECO:0007669"/>
    <property type="project" value="TreeGrafter"/>
</dbReference>
<dbReference type="InterPro" id="IPR013785">
    <property type="entry name" value="Aldolase_TIM"/>
</dbReference>
<sequence>NSFESSQRFALGAQNVSEHFEFGPYTGQINSRMLFDLGCKYSIVGHSECRNENSESDLSIPKKACSLLKSSVIPIICIGESMLHRIDGTYMNEILDQLQGSIQLLNAESVSNVIIAYEPLWSIGSGNIPNDINEVATVIKNNYTGIKFLYGGSVNSTNIEMLSDINSIDGVLVGNASLDACEFTKIIRVFSGTVK</sequence>
<feature type="non-terminal residue" evidence="5">
    <location>
        <position position="1"/>
    </location>
</feature>
<evidence type="ECO:0000256" key="1">
    <source>
        <dbReference type="ARBA" id="ARBA00007422"/>
    </source>
</evidence>
<name>A0A151JP16_9HYME</name>
<dbReference type="EMBL" id="KQ978783">
    <property type="protein sequence ID" value="KYN28377.1"/>
    <property type="molecule type" value="Genomic_DNA"/>
</dbReference>
<dbReference type="AlphaFoldDB" id="A0A151JP16"/>
<dbReference type="STRING" id="471704.A0A151JP16"/>
<organism evidence="5 6">
    <name type="scientific">Trachymyrmex cornetzi</name>
    <dbReference type="NCBI Taxonomy" id="471704"/>
    <lineage>
        <taxon>Eukaryota</taxon>
        <taxon>Metazoa</taxon>
        <taxon>Ecdysozoa</taxon>
        <taxon>Arthropoda</taxon>
        <taxon>Hexapoda</taxon>
        <taxon>Insecta</taxon>
        <taxon>Pterygota</taxon>
        <taxon>Neoptera</taxon>
        <taxon>Endopterygota</taxon>
        <taxon>Hymenoptera</taxon>
        <taxon>Apocrita</taxon>
        <taxon>Aculeata</taxon>
        <taxon>Formicoidea</taxon>
        <taxon>Formicidae</taxon>
        <taxon>Myrmicinae</taxon>
        <taxon>Trachymyrmex</taxon>
    </lineage>
</organism>
<dbReference type="EC" id="5.3.1.1" evidence="4"/>
<proteinExistence type="inferred from homology"/>
<dbReference type="Proteomes" id="UP000078492">
    <property type="component" value="Unassembled WGS sequence"/>
</dbReference>
<dbReference type="UniPathway" id="UPA00138"/>
<keyword evidence="3 4" id="KW-0413">Isomerase</keyword>
<dbReference type="PROSITE" id="PS51440">
    <property type="entry name" value="TIM_2"/>
    <property type="match status" value="1"/>
</dbReference>
<dbReference type="InterPro" id="IPR020861">
    <property type="entry name" value="Triosephosphate_isomerase_AS"/>
</dbReference>
<reference evidence="5 6" key="1">
    <citation type="submission" date="2015-09" db="EMBL/GenBank/DDBJ databases">
        <title>Trachymyrmex cornetzi WGS genome.</title>
        <authorList>
            <person name="Nygaard S."/>
            <person name="Hu H."/>
            <person name="Boomsma J."/>
            <person name="Zhang G."/>
        </authorList>
    </citation>
    <scope>NUCLEOTIDE SEQUENCE [LARGE SCALE GENOMIC DNA]</scope>
    <source>
        <strain evidence="5">Tcor2-1</strain>
        <tissue evidence="5">Whole body</tissue>
    </source>
</reference>
<comment type="similarity">
    <text evidence="1 4">Belongs to the triosephosphate isomerase family.</text>
</comment>
<comment type="pathway">
    <text evidence="4">Carbohydrate degradation; glycolysis; D-glyceraldehyde 3-phosphate from glycerone phosphate: step 1/1.</text>
</comment>
<evidence type="ECO:0000256" key="4">
    <source>
        <dbReference type="RuleBase" id="RU363013"/>
    </source>
</evidence>
<comment type="pathway">
    <text evidence="4">Carbohydrate biosynthesis; gluconeogenesis.</text>
</comment>
<dbReference type="CDD" id="cd00311">
    <property type="entry name" value="TIM"/>
    <property type="match status" value="1"/>
</dbReference>
<dbReference type="GO" id="GO:0046166">
    <property type="term" value="P:glyceraldehyde-3-phosphate biosynthetic process"/>
    <property type="evidence" value="ECO:0007669"/>
    <property type="project" value="TreeGrafter"/>
</dbReference>
<dbReference type="GO" id="GO:0004807">
    <property type="term" value="F:triose-phosphate isomerase activity"/>
    <property type="evidence" value="ECO:0007669"/>
    <property type="project" value="UniProtKB-EC"/>
</dbReference>
<dbReference type="Gene3D" id="3.20.20.70">
    <property type="entry name" value="Aldolase class I"/>
    <property type="match status" value="1"/>
</dbReference>
<dbReference type="PROSITE" id="PS00171">
    <property type="entry name" value="TIM_1"/>
    <property type="match status" value="1"/>
</dbReference>
<dbReference type="GO" id="GO:0005829">
    <property type="term" value="C:cytosol"/>
    <property type="evidence" value="ECO:0007669"/>
    <property type="project" value="TreeGrafter"/>
</dbReference>
<evidence type="ECO:0000313" key="5">
    <source>
        <dbReference type="EMBL" id="KYN28377.1"/>
    </source>
</evidence>
<keyword evidence="6" id="KW-1185">Reference proteome</keyword>
<evidence type="ECO:0000313" key="6">
    <source>
        <dbReference type="Proteomes" id="UP000078492"/>
    </source>
</evidence>
<dbReference type="UniPathway" id="UPA00109">
    <property type="reaction ID" value="UER00189"/>
</dbReference>
<gene>
    <name evidence="5" type="ORF">ALC57_02216</name>
</gene>
<evidence type="ECO:0000256" key="2">
    <source>
        <dbReference type="ARBA" id="ARBA00011738"/>
    </source>
</evidence>
<dbReference type="GO" id="GO:0006094">
    <property type="term" value="P:gluconeogenesis"/>
    <property type="evidence" value="ECO:0007669"/>
    <property type="project" value="UniProtKB-UniPathway"/>
</dbReference>
<evidence type="ECO:0000256" key="3">
    <source>
        <dbReference type="ARBA" id="ARBA00023235"/>
    </source>
</evidence>